<dbReference type="GO" id="GO:0110078">
    <property type="term" value="C:TTT Hsp90 cochaperone complex"/>
    <property type="evidence" value="ECO:0007669"/>
    <property type="project" value="InterPro"/>
</dbReference>
<dbReference type="RefSeq" id="XP_060283034.1">
    <property type="nucleotide sequence ID" value="XM_060431081.1"/>
</dbReference>
<evidence type="ECO:0000313" key="11">
    <source>
        <dbReference type="Proteomes" id="UP001244011"/>
    </source>
</evidence>
<evidence type="ECO:0000259" key="8">
    <source>
        <dbReference type="Pfam" id="PF01743"/>
    </source>
</evidence>
<feature type="domain" description="tRNA nucleotidyltransferase/poly(A) polymerase RNA and SrmB- binding" evidence="9">
    <location>
        <begin position="214"/>
        <end position="272"/>
    </location>
</feature>
<dbReference type="SUPFAM" id="SSF81301">
    <property type="entry name" value="Nucleotidyltransferase"/>
    <property type="match status" value="1"/>
</dbReference>
<dbReference type="EMBL" id="MU839010">
    <property type="protein sequence ID" value="KAK1766821.1"/>
    <property type="molecule type" value="Genomic_DNA"/>
</dbReference>
<name>A0AAJ0C3A5_9PEZI</name>
<evidence type="ECO:0000256" key="4">
    <source>
        <dbReference type="ARBA" id="ARBA00022884"/>
    </source>
</evidence>
<dbReference type="PANTHER" id="PTHR13734:SF5">
    <property type="entry name" value="CCA TRNA NUCLEOTIDYLTRANSFERASE, MITOCHONDRIAL"/>
    <property type="match status" value="1"/>
</dbReference>
<dbReference type="GO" id="GO:0052927">
    <property type="term" value="F:CC tRNA cytidylyltransferase activity"/>
    <property type="evidence" value="ECO:0007669"/>
    <property type="project" value="TreeGrafter"/>
</dbReference>
<evidence type="ECO:0000256" key="6">
    <source>
        <dbReference type="RuleBase" id="RU003953"/>
    </source>
</evidence>
<organism evidence="10 11">
    <name type="scientific">Phialemonium atrogriseum</name>
    <dbReference type="NCBI Taxonomy" id="1093897"/>
    <lineage>
        <taxon>Eukaryota</taxon>
        <taxon>Fungi</taxon>
        <taxon>Dikarya</taxon>
        <taxon>Ascomycota</taxon>
        <taxon>Pezizomycotina</taxon>
        <taxon>Sordariomycetes</taxon>
        <taxon>Sordariomycetidae</taxon>
        <taxon>Cephalothecales</taxon>
        <taxon>Cephalothecaceae</taxon>
        <taxon>Phialemonium</taxon>
    </lineage>
</organism>
<protein>
    <submittedName>
        <fullName evidence="10">Mitochondrial CCA tRNA nucleotidyltransferase</fullName>
    </submittedName>
</protein>
<accession>A0AAJ0C3A5</accession>
<dbReference type="GO" id="GO:0003723">
    <property type="term" value="F:RNA binding"/>
    <property type="evidence" value="ECO:0007669"/>
    <property type="project" value="UniProtKB-KW"/>
</dbReference>
<dbReference type="Proteomes" id="UP001244011">
    <property type="component" value="Unassembled WGS sequence"/>
</dbReference>
<dbReference type="AlphaFoldDB" id="A0AAJ0C3A5"/>
<keyword evidence="2 6" id="KW-0808">Transferase</keyword>
<comment type="similarity">
    <text evidence="5">Belongs to the TTI2 family.</text>
</comment>
<reference evidence="10" key="1">
    <citation type="submission" date="2023-06" db="EMBL/GenBank/DDBJ databases">
        <title>Genome-scale phylogeny and comparative genomics of the fungal order Sordariales.</title>
        <authorList>
            <consortium name="Lawrence Berkeley National Laboratory"/>
            <person name="Hensen N."/>
            <person name="Bonometti L."/>
            <person name="Westerberg I."/>
            <person name="Brannstrom I.O."/>
            <person name="Guillou S."/>
            <person name="Cros-Aarteil S."/>
            <person name="Calhoun S."/>
            <person name="Haridas S."/>
            <person name="Kuo A."/>
            <person name="Mondo S."/>
            <person name="Pangilinan J."/>
            <person name="Riley R."/>
            <person name="Labutti K."/>
            <person name="Andreopoulos B."/>
            <person name="Lipzen A."/>
            <person name="Chen C."/>
            <person name="Yanf M."/>
            <person name="Daum C."/>
            <person name="Ng V."/>
            <person name="Clum A."/>
            <person name="Steindorff A."/>
            <person name="Ohm R."/>
            <person name="Martin F."/>
            <person name="Silar P."/>
            <person name="Natvig D."/>
            <person name="Lalanne C."/>
            <person name="Gautier V."/>
            <person name="Ament-Velasquez S.L."/>
            <person name="Kruys A."/>
            <person name="Hutchinson M.I."/>
            <person name="Powell A.J."/>
            <person name="Barry K."/>
            <person name="Miller A.N."/>
            <person name="Grigoriev I.V."/>
            <person name="Debuchy R."/>
            <person name="Gladieux P."/>
            <person name="Thoren M.H."/>
            <person name="Johannesson H."/>
        </authorList>
    </citation>
    <scope>NUCLEOTIDE SEQUENCE</scope>
    <source>
        <strain evidence="10">8032-3</strain>
    </source>
</reference>
<feature type="compositionally biased region" description="Basic and acidic residues" evidence="7">
    <location>
        <begin position="680"/>
        <end position="699"/>
    </location>
</feature>
<dbReference type="InterPro" id="IPR018870">
    <property type="entry name" value="Tti2"/>
</dbReference>
<dbReference type="GeneID" id="85314268"/>
<dbReference type="SUPFAM" id="SSF81891">
    <property type="entry name" value="Poly A polymerase C-terminal region-like"/>
    <property type="match status" value="1"/>
</dbReference>
<dbReference type="InterPro" id="IPR032828">
    <property type="entry name" value="PolyA_RNA-bd"/>
</dbReference>
<comment type="similarity">
    <text evidence="1 6">Belongs to the tRNA nucleotidyltransferase/poly(A) polymerase family.</text>
</comment>
<dbReference type="GO" id="GO:0052929">
    <property type="term" value="F:ATP:3'-cytidine-cytidine-tRNA adenylyltransferase activity"/>
    <property type="evidence" value="ECO:0007669"/>
    <property type="project" value="TreeGrafter"/>
</dbReference>
<comment type="caution">
    <text evidence="10">The sequence shown here is derived from an EMBL/GenBank/DDBJ whole genome shotgun (WGS) entry which is preliminary data.</text>
</comment>
<keyword evidence="11" id="KW-1185">Reference proteome</keyword>
<sequence>MVKAIELNSRETQLRGLLLDVAKRIDDGGYVAKAREPTVLRWAGGWVRDKLLGIDSHDIDTAINNMTGESFASHLSAICDLPEARERHSIGPDDIGHLHKIAKNPKKSKHLETTTTKLFGLDLDFVNLRKETYADDSRNPQMEFGTAEEDALRRDATVNALFYNLHTGEVEDFTGGLPDMEAKLIRTPMAPLQTFTDDPLRVLRLVRFASRLQFSIDPVTEKAMAETCVLDALKLKISRERVGVEVEKMLKGDHPRDSLQLIDTIGLYHTIFTDPNRQDMPKPDISNWKAAYECLQILAESKTQGSIYDLLVSSKEESYFSWVLAALAPWEQLPDEQSKKPGALPTPLATSASREGIKANNKLSDVITAAHRHRPSILGLKKLALEKLAFSKDECLYERGRFGMAIRNYESRGGHWKLQVLSAILVDVMERTGGHAAGSDGHPSEDMDREKILLEWKRFLDHLQKLDVMEAPEIKRIIDGRQLAQALGVKPGKWMAPALDAVMEWQLCNPGEDDPAGAIEEESTRPDLLALLACLQHGGRIRAEPTDSHFAGKLAGAIARAIAPIASSGRSEGGTLDQDPYGRICEHSREVAYDGLRALQQLQQHTSSKTPLDDQVLITLAAFSHGSESWAADQTTALATLILGQQLTDSDRESLVVDTILKGYLRPLFSKSRPSTITESGRKAEYRDHDLERERGLPDETAKSKPWKYEDLRAIPVFSWAIGQADVDLISKNWPLFVPVLLTLLDDPATRVRARGLVIATEFLSKLPDKTLIGTGLATVCEQAIFPSLSFLPSLTPENESVQLLEPAFKALLVLSGKISTEKDPAKGNKLRDQILREGVFMAHFHAREHARIVEVLFQQTAALVGELKIHAVKHLKDLIPMFAATITDPFALGHPPALLSALAALQATIANCWPRLSQGVWQDEIIKMLTLGWLQAADDSTLTSAREETRNRVRGELIKAAKMLAAVAETGDTPLASKVAPLLSKEPELAGLFPEMT</sequence>
<gene>
    <name evidence="10" type="ORF">QBC33DRAFT_578633</name>
</gene>
<dbReference type="FunFam" id="3.30.460.10:FF:000019">
    <property type="entry name" value="tRNA nucleotidyltransferase cca2"/>
    <property type="match status" value="1"/>
</dbReference>
<feature type="region of interest" description="Disordered" evidence="7">
    <location>
        <begin position="675"/>
        <end position="699"/>
    </location>
</feature>
<keyword evidence="4 6" id="KW-0694">RNA-binding</keyword>
<evidence type="ECO:0000256" key="3">
    <source>
        <dbReference type="ARBA" id="ARBA00022741"/>
    </source>
</evidence>
<dbReference type="GO" id="GO:0001680">
    <property type="term" value="P:tRNA 3'-terminal CCA addition"/>
    <property type="evidence" value="ECO:0007669"/>
    <property type="project" value="UniProtKB-ARBA"/>
</dbReference>
<dbReference type="Gene3D" id="3.30.460.10">
    <property type="entry name" value="Beta Polymerase, domain 2"/>
    <property type="match status" value="1"/>
</dbReference>
<proteinExistence type="inferred from homology"/>
<dbReference type="GO" id="GO:0005739">
    <property type="term" value="C:mitochondrion"/>
    <property type="evidence" value="ECO:0007669"/>
    <property type="project" value="UniProtKB-ARBA"/>
</dbReference>
<evidence type="ECO:0000256" key="7">
    <source>
        <dbReference type="SAM" id="MobiDB-lite"/>
    </source>
</evidence>
<dbReference type="Pfam" id="PF10521">
    <property type="entry name" value="Tti2"/>
    <property type="match status" value="1"/>
</dbReference>
<keyword evidence="3" id="KW-0547">Nucleotide-binding</keyword>
<evidence type="ECO:0000313" key="10">
    <source>
        <dbReference type="EMBL" id="KAK1766821.1"/>
    </source>
</evidence>
<evidence type="ECO:0000256" key="1">
    <source>
        <dbReference type="ARBA" id="ARBA00007265"/>
    </source>
</evidence>
<evidence type="ECO:0000256" key="5">
    <source>
        <dbReference type="ARBA" id="ARBA00034736"/>
    </source>
</evidence>
<dbReference type="InterPro" id="IPR043519">
    <property type="entry name" value="NT_sf"/>
</dbReference>
<evidence type="ECO:0000259" key="9">
    <source>
        <dbReference type="Pfam" id="PF12627"/>
    </source>
</evidence>
<evidence type="ECO:0000256" key="2">
    <source>
        <dbReference type="ARBA" id="ARBA00022679"/>
    </source>
</evidence>
<dbReference type="GO" id="GO:0000166">
    <property type="term" value="F:nucleotide binding"/>
    <property type="evidence" value="ECO:0007669"/>
    <property type="project" value="UniProtKB-KW"/>
</dbReference>
<dbReference type="CDD" id="cd05398">
    <property type="entry name" value="NT_ClassII-CCAase"/>
    <property type="match status" value="1"/>
</dbReference>
<dbReference type="Gene3D" id="1.10.3090.10">
    <property type="entry name" value="cca-adding enzyme, domain 2"/>
    <property type="match status" value="1"/>
</dbReference>
<dbReference type="InterPro" id="IPR002646">
    <property type="entry name" value="PolA_pol_head_dom"/>
</dbReference>
<dbReference type="Pfam" id="PF01743">
    <property type="entry name" value="PolyA_pol"/>
    <property type="match status" value="1"/>
</dbReference>
<dbReference type="Pfam" id="PF12627">
    <property type="entry name" value="PolyA_pol_RNAbd"/>
    <property type="match status" value="1"/>
</dbReference>
<dbReference type="PANTHER" id="PTHR13734">
    <property type="entry name" value="TRNA-NUCLEOTIDYLTRANSFERASE"/>
    <property type="match status" value="1"/>
</dbReference>
<feature type="domain" description="Poly A polymerase head" evidence="8">
    <location>
        <begin position="41"/>
        <end position="186"/>
    </location>
</feature>